<dbReference type="Pfam" id="PF07617">
    <property type="entry name" value="DUF1579"/>
    <property type="match status" value="1"/>
</dbReference>
<protein>
    <recommendedName>
        <fullName evidence="3">DUF1579 domain-containing protein</fullName>
    </recommendedName>
</protein>
<name>A0A7W0CE63_9ACTN</name>
<evidence type="ECO:0008006" key="3">
    <source>
        <dbReference type="Google" id="ProtNLM"/>
    </source>
</evidence>
<dbReference type="RefSeq" id="WP_181608302.1">
    <property type="nucleotide sequence ID" value="NZ_BAABAM010000001.1"/>
</dbReference>
<reference evidence="1 2" key="1">
    <citation type="submission" date="2020-07" db="EMBL/GenBank/DDBJ databases">
        <title>Genomic Encyclopedia of Type Strains, Phase IV (KMG-IV): sequencing the most valuable type-strain genomes for metagenomic binning, comparative biology and taxonomic classification.</title>
        <authorList>
            <person name="Goeker M."/>
        </authorList>
    </citation>
    <scope>NUCLEOTIDE SEQUENCE [LARGE SCALE GENOMIC DNA]</scope>
    <source>
        <strain evidence="1 2">DSM 45533</strain>
    </source>
</reference>
<organism evidence="1 2">
    <name type="scientific">Nonomuraea soli</name>
    <dbReference type="NCBI Taxonomy" id="1032476"/>
    <lineage>
        <taxon>Bacteria</taxon>
        <taxon>Bacillati</taxon>
        <taxon>Actinomycetota</taxon>
        <taxon>Actinomycetes</taxon>
        <taxon>Streptosporangiales</taxon>
        <taxon>Streptosporangiaceae</taxon>
        <taxon>Nonomuraea</taxon>
    </lineage>
</organism>
<comment type="caution">
    <text evidence="1">The sequence shown here is derived from an EMBL/GenBank/DDBJ whole genome shotgun (WGS) entry which is preliminary data.</text>
</comment>
<gene>
    <name evidence="1" type="ORF">HNR30_000853</name>
</gene>
<accession>A0A7W0CE63</accession>
<evidence type="ECO:0000313" key="1">
    <source>
        <dbReference type="EMBL" id="MBA2889518.1"/>
    </source>
</evidence>
<dbReference type="InterPro" id="IPR011473">
    <property type="entry name" value="DUF1579"/>
</dbReference>
<evidence type="ECO:0000313" key="2">
    <source>
        <dbReference type="Proteomes" id="UP000530928"/>
    </source>
</evidence>
<proteinExistence type="predicted"/>
<sequence length="148" mass="16996">MNAFDFLLGSWTVVNSKKSRDGQWQEFTAQVTAEPRLDGRVILENFQAVFPDGQRVKGLAIIAYDPATDLWHHAWLDSRVSPDFTPVVGRFDGDHGEFHAPGLRFRWERRADGTVAWEQAVSQDDGVTYETNWLMEYRRAEVPVSARR</sequence>
<dbReference type="EMBL" id="JACDUR010000001">
    <property type="protein sequence ID" value="MBA2889518.1"/>
    <property type="molecule type" value="Genomic_DNA"/>
</dbReference>
<dbReference type="AlphaFoldDB" id="A0A7W0CE63"/>
<dbReference type="Proteomes" id="UP000530928">
    <property type="component" value="Unassembled WGS sequence"/>
</dbReference>
<keyword evidence="2" id="KW-1185">Reference proteome</keyword>